<dbReference type="PROSITE" id="PS50004">
    <property type="entry name" value="C2"/>
    <property type="match status" value="4"/>
</dbReference>
<evidence type="ECO:0000259" key="10">
    <source>
        <dbReference type="PROSITE" id="PS50004"/>
    </source>
</evidence>
<feature type="domain" description="C2" evidence="10">
    <location>
        <begin position="233"/>
        <end position="353"/>
    </location>
</feature>
<evidence type="ECO:0000256" key="3">
    <source>
        <dbReference type="ARBA" id="ARBA00022692"/>
    </source>
</evidence>
<dbReference type="InterPro" id="IPR036908">
    <property type="entry name" value="RlpA-like_sf"/>
</dbReference>
<comment type="caution">
    <text evidence="11">The sequence shown here is derived from an EMBL/GenBank/DDBJ whole genome shotgun (WGS) entry which is preliminary data.</text>
</comment>
<dbReference type="Pfam" id="PF00168">
    <property type="entry name" value="C2"/>
    <property type="match status" value="4"/>
</dbReference>
<evidence type="ECO:0000313" key="11">
    <source>
        <dbReference type="EMBL" id="KAF2282581.1"/>
    </source>
</evidence>
<dbReference type="CDD" id="cd08379">
    <property type="entry name" value="C2D_MCTP_PRT_plant"/>
    <property type="match status" value="1"/>
</dbReference>
<dbReference type="InterPro" id="IPR013583">
    <property type="entry name" value="MCTP_C"/>
</dbReference>
<evidence type="ECO:0000313" key="12">
    <source>
        <dbReference type="Proteomes" id="UP000467840"/>
    </source>
</evidence>
<feature type="transmembrane region" description="Helical" evidence="9">
    <location>
        <begin position="728"/>
        <end position="750"/>
    </location>
</feature>
<dbReference type="InterPro" id="IPR047257">
    <property type="entry name" value="C2B_MCTP_PRT_plant"/>
</dbReference>
<comment type="subcellular location">
    <subcellularLocation>
        <location evidence="1">Membrane</location>
        <topology evidence="1">Multi-pass membrane protein</topology>
    </subcellularLocation>
</comment>
<evidence type="ECO:0000256" key="9">
    <source>
        <dbReference type="SAM" id="Phobius"/>
    </source>
</evidence>
<evidence type="ECO:0000256" key="5">
    <source>
        <dbReference type="ARBA" id="ARBA00022837"/>
    </source>
</evidence>
<evidence type="ECO:0000256" key="1">
    <source>
        <dbReference type="ARBA" id="ARBA00004141"/>
    </source>
</evidence>
<sequence>MSNLKLGVEVVSAHDLMPKDGQGSASAFVELHFDHQKFRTTTKEKDLNPVWNENFYFNISDPNNLSNLTLEAYVYNHSKENNSKSFLGKVRLTGTSFVPYSDAVVLHYPLEKRGIFSRVKGELGLKVFVTDNPSIRSSNPLPAMDSSLSADSRSTQAQAPEQQIPNSVPKLFSSGKNDSPQQTMNYGTNEMRSEPQAPRIVRMFSDSSSQPVDYALKETSPFLGGGQIVGGRVIGGDRIASTYDLVEKMMYLFVRVVKARDLPTKDVTGSLDPYVEIRVGNYKGITKYFEKQRNPEWNEVFAFARDRMQSSVLEVVVKDKDLVKDDFVGIVRFDMNEIPTRVPPDSPLAPEWYRLEDRKGVKVNGELMLAVWYGTQADETFPDAWHSDAVTPTDSRPLSLHTYALKFTILQDYGNQVLKTRIVQSRTMNPVWNEDLMFVAAEPFEDHLILSVEDRVGPNKDESVGKVVIPLNSVEKRADDRIIHSRWFNMEKSVSAAMDEHLAKKDKFSSRLHLRVVLDGGYHVLDESTHYSSDLRPTAKQLWKPSIGVLELGVLNADGLHPMKTRDGKGTSDTYCVAKYGHKWVRTRTIINSLSPKYNEQYTWEVYDPATVLTVGVFDNSQIGGSNGNRDIKIGLWNYRFRARYPPHMNTRISCADAVHPDELDEEFDTFPTTRSPEMVRMRYDRLRSVAGRIQTVVGDLATQGERIQSLLSWRDPRATTMFVTSCLVAAIFLYATPFQVLALVAGFYFMRHPRFRHRTPSAPINFFRRLPARTDTQQCRPSGKIRGKKPPPGHCNTENDSDCCVKGKLYTTYKCSPPVSSHNKAYLTINSFEKGGDGGGPSACDNHYHSDDIPIVALSTGWFKNKGRCFHNITITGNGRSVVAMVVDECDSTMGCDEEHDYQPPCSNNIVDASKAVWKALGVPEEDWGRLDITWSDV</sequence>
<dbReference type="Gene3D" id="2.60.40.150">
    <property type="entry name" value="C2 domain"/>
    <property type="match status" value="4"/>
</dbReference>
<accession>A0A6A6K179</accession>
<keyword evidence="3 9" id="KW-0812">Transmembrane</keyword>
<reference evidence="11 12" key="1">
    <citation type="journal article" date="2020" name="Mol. Plant">
        <title>The Chromosome-Based Rubber Tree Genome Provides New Insights into Spurge Genome Evolution and Rubber Biosynthesis.</title>
        <authorList>
            <person name="Liu J."/>
            <person name="Shi C."/>
            <person name="Shi C.C."/>
            <person name="Li W."/>
            <person name="Zhang Q.J."/>
            <person name="Zhang Y."/>
            <person name="Li K."/>
            <person name="Lu H.F."/>
            <person name="Shi C."/>
            <person name="Zhu S.T."/>
            <person name="Xiao Z.Y."/>
            <person name="Nan H."/>
            <person name="Yue Y."/>
            <person name="Zhu X.G."/>
            <person name="Wu Y."/>
            <person name="Hong X.N."/>
            <person name="Fan G.Y."/>
            <person name="Tong Y."/>
            <person name="Zhang D."/>
            <person name="Mao C.L."/>
            <person name="Liu Y.L."/>
            <person name="Hao S.J."/>
            <person name="Liu W.Q."/>
            <person name="Lv M.Q."/>
            <person name="Zhang H.B."/>
            <person name="Liu Y."/>
            <person name="Hu-Tang G.R."/>
            <person name="Wang J.P."/>
            <person name="Wang J.H."/>
            <person name="Sun Y.H."/>
            <person name="Ni S.B."/>
            <person name="Chen W.B."/>
            <person name="Zhang X.C."/>
            <person name="Jiao Y.N."/>
            <person name="Eichler E.E."/>
            <person name="Li G.H."/>
            <person name="Liu X."/>
            <person name="Gao L.Z."/>
        </authorList>
    </citation>
    <scope>NUCLEOTIDE SEQUENCE [LARGE SCALE GENOMIC DNA]</scope>
    <source>
        <strain evidence="12">cv. GT1</strain>
        <tissue evidence="11">Leaf</tissue>
    </source>
</reference>
<evidence type="ECO:0000256" key="6">
    <source>
        <dbReference type="ARBA" id="ARBA00022989"/>
    </source>
</evidence>
<dbReference type="CDD" id="cd22270">
    <property type="entry name" value="DPBB_kiwellin-like"/>
    <property type="match status" value="1"/>
</dbReference>
<dbReference type="GO" id="GO:0016020">
    <property type="term" value="C:membrane"/>
    <property type="evidence" value="ECO:0007669"/>
    <property type="project" value="UniProtKB-SubCell"/>
</dbReference>
<dbReference type="InterPro" id="IPR035892">
    <property type="entry name" value="C2_domain_sf"/>
</dbReference>
<name>A0A6A6K179_HEVBR</name>
<dbReference type="EMBL" id="JAAGAX010000100">
    <property type="protein sequence ID" value="KAF2282581.1"/>
    <property type="molecule type" value="Genomic_DNA"/>
</dbReference>
<dbReference type="FunFam" id="2.60.40.150:FF:000128">
    <property type="entry name" value="C2 domain-containing protein"/>
    <property type="match status" value="1"/>
</dbReference>
<keyword evidence="7 9" id="KW-0472">Membrane</keyword>
<evidence type="ECO:0000256" key="7">
    <source>
        <dbReference type="ARBA" id="ARBA00023136"/>
    </source>
</evidence>
<dbReference type="CDD" id="cd08378">
    <property type="entry name" value="C2B_MCTP_PRT_plant"/>
    <property type="match status" value="1"/>
</dbReference>
<dbReference type="FunFam" id="2.60.40.150:FF:000323">
    <property type="entry name" value="C2 calcium/lipid-binding plant phosphoribosyltransferase family protein"/>
    <property type="match status" value="1"/>
</dbReference>
<feature type="domain" description="C2" evidence="10">
    <location>
        <begin position="363"/>
        <end position="488"/>
    </location>
</feature>
<dbReference type="Gene3D" id="2.40.40.10">
    <property type="entry name" value="RlpA-like domain"/>
    <property type="match status" value="1"/>
</dbReference>
<dbReference type="CDD" id="cd04019">
    <property type="entry name" value="C2C_MCTP_PRT_plant"/>
    <property type="match status" value="1"/>
</dbReference>
<gene>
    <name evidence="11" type="ORF">GH714_043210</name>
</gene>
<feature type="domain" description="C2" evidence="10">
    <location>
        <begin position="1"/>
        <end position="108"/>
    </location>
</feature>
<dbReference type="Pfam" id="PF08372">
    <property type="entry name" value="PRT_C"/>
    <property type="match status" value="1"/>
</dbReference>
<feature type="region of interest" description="Disordered" evidence="8">
    <location>
        <begin position="136"/>
        <end position="167"/>
    </location>
</feature>
<dbReference type="SUPFAM" id="SSF49562">
    <property type="entry name" value="C2 domain (Calcium/lipid-binding domain, CaLB)"/>
    <property type="match status" value="4"/>
</dbReference>
<dbReference type="InterPro" id="IPR047255">
    <property type="entry name" value="C2D_MCTP_PRT_plant"/>
</dbReference>
<dbReference type="InterPro" id="IPR000008">
    <property type="entry name" value="C2_dom"/>
</dbReference>
<keyword evidence="5" id="KW-0106">Calcium</keyword>
<keyword evidence="4" id="KW-0677">Repeat</keyword>
<keyword evidence="6 9" id="KW-1133">Transmembrane helix</keyword>
<proteinExistence type="inferred from homology"/>
<dbReference type="AlphaFoldDB" id="A0A6A6K179"/>
<keyword evidence="12" id="KW-1185">Reference proteome</keyword>
<dbReference type="InterPro" id="IPR047258">
    <property type="entry name" value="C2C_MCTP_PRT_plant"/>
</dbReference>
<dbReference type="PANTHER" id="PTHR31425:SF32">
    <property type="entry name" value="MULTIPLE C2 DOMAIN AND TRANSMEMBRANE REGION PROTEIN 9"/>
    <property type="match status" value="1"/>
</dbReference>
<evidence type="ECO:0000256" key="4">
    <source>
        <dbReference type="ARBA" id="ARBA00022737"/>
    </source>
</evidence>
<feature type="domain" description="C2" evidence="10">
    <location>
        <begin position="531"/>
        <end position="654"/>
    </location>
</feature>
<evidence type="ECO:0000256" key="8">
    <source>
        <dbReference type="SAM" id="MobiDB-lite"/>
    </source>
</evidence>
<protein>
    <recommendedName>
        <fullName evidence="10">C2 domain-containing protein</fullName>
    </recommendedName>
</protein>
<organism evidence="11 12">
    <name type="scientific">Hevea brasiliensis</name>
    <name type="common">Para rubber tree</name>
    <name type="synonym">Siphonia brasiliensis</name>
    <dbReference type="NCBI Taxonomy" id="3981"/>
    <lineage>
        <taxon>Eukaryota</taxon>
        <taxon>Viridiplantae</taxon>
        <taxon>Streptophyta</taxon>
        <taxon>Embryophyta</taxon>
        <taxon>Tracheophyta</taxon>
        <taxon>Spermatophyta</taxon>
        <taxon>Magnoliopsida</taxon>
        <taxon>eudicotyledons</taxon>
        <taxon>Gunneridae</taxon>
        <taxon>Pentapetalae</taxon>
        <taxon>rosids</taxon>
        <taxon>fabids</taxon>
        <taxon>Malpighiales</taxon>
        <taxon>Euphorbiaceae</taxon>
        <taxon>Crotonoideae</taxon>
        <taxon>Micrandreae</taxon>
        <taxon>Hevea</taxon>
    </lineage>
</organism>
<dbReference type="SUPFAM" id="SSF50685">
    <property type="entry name" value="Barwin-like endoglucanases"/>
    <property type="match status" value="1"/>
</dbReference>
<dbReference type="CDD" id="cd04022">
    <property type="entry name" value="C2A_MCTP_PRT_plant"/>
    <property type="match status" value="1"/>
</dbReference>
<dbReference type="InterPro" id="IPR047259">
    <property type="entry name" value="QUIRKY-like"/>
</dbReference>
<feature type="compositionally biased region" description="Polar residues" evidence="8">
    <location>
        <begin position="136"/>
        <end position="166"/>
    </location>
</feature>
<evidence type="ECO:0000256" key="2">
    <source>
        <dbReference type="ARBA" id="ARBA00007923"/>
    </source>
</evidence>
<dbReference type="GO" id="GO:0005576">
    <property type="term" value="C:extracellular region"/>
    <property type="evidence" value="ECO:0007669"/>
    <property type="project" value="UniProtKB-SubCell"/>
</dbReference>
<dbReference type="PANTHER" id="PTHR31425">
    <property type="entry name" value="PHOSPHORIBOSYLANTHRANILATE TRANSFERASE ISOFORM 1"/>
    <property type="match status" value="1"/>
</dbReference>
<dbReference type="SMART" id="SM00239">
    <property type="entry name" value="C2"/>
    <property type="match status" value="4"/>
</dbReference>
<comment type="similarity">
    <text evidence="2">Belongs to the MCTP family.</text>
</comment>
<dbReference type="Proteomes" id="UP000467840">
    <property type="component" value="Unassembled WGS sequence"/>
</dbReference>